<sequence length="70" mass="8324">VSKAVDEVVTDVVDWAIQASLWNRFSDFSKADMKEILHQRIWETNSYKTHEDHMMVYEALEKSMNHDHTE</sequence>
<feature type="non-terminal residue" evidence="1">
    <location>
        <position position="1"/>
    </location>
</feature>
<gene>
    <name evidence="1" type="ORF">Tci_894834</name>
</gene>
<dbReference type="AlphaFoldDB" id="A0A699UIP5"/>
<proteinExistence type="predicted"/>
<protein>
    <submittedName>
        <fullName evidence="1">Uncharacterized protein</fullName>
    </submittedName>
</protein>
<evidence type="ECO:0000313" key="1">
    <source>
        <dbReference type="EMBL" id="GFD22865.1"/>
    </source>
</evidence>
<comment type="caution">
    <text evidence="1">The sequence shown here is derived from an EMBL/GenBank/DDBJ whole genome shotgun (WGS) entry which is preliminary data.</text>
</comment>
<reference evidence="1" key="1">
    <citation type="journal article" date="2019" name="Sci. Rep.">
        <title>Draft genome of Tanacetum cinerariifolium, the natural source of mosquito coil.</title>
        <authorList>
            <person name="Yamashiro T."/>
            <person name="Shiraishi A."/>
            <person name="Satake H."/>
            <person name="Nakayama K."/>
        </authorList>
    </citation>
    <scope>NUCLEOTIDE SEQUENCE</scope>
</reference>
<dbReference type="EMBL" id="BKCJ011340501">
    <property type="protein sequence ID" value="GFD22865.1"/>
    <property type="molecule type" value="Genomic_DNA"/>
</dbReference>
<name>A0A699UIP5_TANCI</name>
<organism evidence="1">
    <name type="scientific">Tanacetum cinerariifolium</name>
    <name type="common">Dalmatian daisy</name>
    <name type="synonym">Chrysanthemum cinerariifolium</name>
    <dbReference type="NCBI Taxonomy" id="118510"/>
    <lineage>
        <taxon>Eukaryota</taxon>
        <taxon>Viridiplantae</taxon>
        <taxon>Streptophyta</taxon>
        <taxon>Embryophyta</taxon>
        <taxon>Tracheophyta</taxon>
        <taxon>Spermatophyta</taxon>
        <taxon>Magnoliopsida</taxon>
        <taxon>eudicotyledons</taxon>
        <taxon>Gunneridae</taxon>
        <taxon>Pentapetalae</taxon>
        <taxon>asterids</taxon>
        <taxon>campanulids</taxon>
        <taxon>Asterales</taxon>
        <taxon>Asteraceae</taxon>
        <taxon>Asteroideae</taxon>
        <taxon>Anthemideae</taxon>
        <taxon>Anthemidinae</taxon>
        <taxon>Tanacetum</taxon>
    </lineage>
</organism>
<accession>A0A699UIP5</accession>